<protein>
    <submittedName>
        <fullName evidence="2">Uncharacterized protein</fullName>
    </submittedName>
</protein>
<feature type="compositionally biased region" description="Low complexity" evidence="1">
    <location>
        <begin position="82"/>
        <end position="95"/>
    </location>
</feature>
<evidence type="ECO:0000313" key="2">
    <source>
        <dbReference type="EMBL" id="KKN78722.1"/>
    </source>
</evidence>
<feature type="compositionally biased region" description="Low complexity" evidence="1">
    <location>
        <begin position="737"/>
        <end position="763"/>
    </location>
</feature>
<feature type="region of interest" description="Disordered" evidence="1">
    <location>
        <begin position="716"/>
        <end position="763"/>
    </location>
</feature>
<evidence type="ECO:0000256" key="1">
    <source>
        <dbReference type="SAM" id="MobiDB-lite"/>
    </source>
</evidence>
<accession>A0A0F9TUS6</accession>
<sequence length="970" mass="101687">MFNIEEEQEEEKIWVLSKRSDQRKKDKKASKAAVRARRGERREKRLSLKKEKKKKKSTAIQRLRGKGPKISSTQIVAEKASTRATAPPSPATASARPKRGVVARETQAQFKAFQAREQLKAAPALLAAFNKKVADQRAASAKKREQAAKKQAQAALVVKLRDQKRIDDKKARSTRFTAPAITGSTTFEDDAPDTGPAFARAATAKRGKVAGLASLSLAAATSTLATTRPTTVAPRDFRDVKPRVTRPPETERFRDEKGQTVIDFAISRSLGRFTKPRPRSITRVASKGVVSKGVVSTGEKIRRRAVAIFRPSDEGRGRQDLGTGRGTRFFTKRAIDLRPDFEESGLSPRQGRFVARGLGEATKRAKEVALTTRRVGTTSEDIRQIRLRVGRTLGKATEITDANRAAIERGEIEFLTPVPSTFKRALIAAEVGSLILPGGVVARPAGFVLKTVARPVISFAAPKVARLATPVVTRTTGLLARGLARERVITGGVRSTRGLFQSAAQRARELGSSTIRVTSPVATRTAAVASRTTAAAGRAATLAAKPVRATGEGLFSVVRATPRVARTAGQTVKTLARGADEGVRISAKASRQLAQTAQLQALAAKQGGSVVRVATRNPFAAFGRGVAGATKLAAKSTARKAASPGRRLAAPAAKVIKGAKTGARVGTKVVKPVAKPVLRGSGRLLRSPVGLVAGGLGAVVGGGLILQGLKGAPLAPAQQAPAPAAPAAPQDTRRPQRQQQQQAAQAVQAAPAPARGPARVTTVTPVTAPSTVVIDEGATSAPSRTPVPITTTPGKIAQTIAVPTIGPDGQPIIDPITGEVVTTVVDIVDVPLVEGEPDVSPLPAIVPLVAAAAGIATGLLSRGRGGGSSSQSFFGGSSSFIGPTIFRTAEGQTGIRIVKDGKGTITLEVERVPVKRFTILGRPLVKRPTRILGAAVQSKAIASAGQSLLNPPVVGSTTVLAKRALQGRLR</sequence>
<reference evidence="2" key="1">
    <citation type="journal article" date="2015" name="Nature">
        <title>Complex archaea that bridge the gap between prokaryotes and eukaryotes.</title>
        <authorList>
            <person name="Spang A."/>
            <person name="Saw J.H."/>
            <person name="Jorgensen S.L."/>
            <person name="Zaremba-Niedzwiedzka K."/>
            <person name="Martijn J."/>
            <person name="Lind A.E."/>
            <person name="van Eijk R."/>
            <person name="Schleper C."/>
            <person name="Guy L."/>
            <person name="Ettema T.J."/>
        </authorList>
    </citation>
    <scope>NUCLEOTIDE SEQUENCE</scope>
</reference>
<proteinExistence type="predicted"/>
<comment type="caution">
    <text evidence="2">The sequence shown here is derived from an EMBL/GenBank/DDBJ whole genome shotgun (WGS) entry which is preliminary data.</text>
</comment>
<feature type="compositionally biased region" description="Basic residues" evidence="1">
    <location>
        <begin position="25"/>
        <end position="39"/>
    </location>
</feature>
<feature type="compositionally biased region" description="Basic residues" evidence="1">
    <location>
        <begin position="50"/>
        <end position="67"/>
    </location>
</feature>
<dbReference type="AlphaFoldDB" id="A0A0F9TUS6"/>
<organism evidence="2">
    <name type="scientific">marine sediment metagenome</name>
    <dbReference type="NCBI Taxonomy" id="412755"/>
    <lineage>
        <taxon>unclassified sequences</taxon>
        <taxon>metagenomes</taxon>
        <taxon>ecological metagenomes</taxon>
    </lineage>
</organism>
<name>A0A0F9TUS6_9ZZZZ</name>
<dbReference type="EMBL" id="LAZR01000258">
    <property type="protein sequence ID" value="KKN78722.1"/>
    <property type="molecule type" value="Genomic_DNA"/>
</dbReference>
<feature type="compositionally biased region" description="Basic and acidic residues" evidence="1">
    <location>
        <begin position="40"/>
        <end position="49"/>
    </location>
</feature>
<feature type="compositionally biased region" description="Low complexity" evidence="1">
    <location>
        <begin position="716"/>
        <end position="730"/>
    </location>
</feature>
<feature type="region of interest" description="Disordered" evidence="1">
    <location>
        <begin position="19"/>
        <end position="102"/>
    </location>
</feature>
<gene>
    <name evidence="2" type="ORF">LCGC14_0347890</name>
</gene>